<evidence type="ECO:0000259" key="10">
    <source>
        <dbReference type="PROSITE" id="PS51371"/>
    </source>
</evidence>
<dbReference type="SUPFAM" id="SSF54631">
    <property type="entry name" value="CBS-domain pair"/>
    <property type="match status" value="1"/>
</dbReference>
<dbReference type="CDD" id="cd04590">
    <property type="entry name" value="CBS_pair_CorC_HlyC_assoc"/>
    <property type="match status" value="1"/>
</dbReference>
<dbReference type="PROSITE" id="PS51371">
    <property type="entry name" value="CBS"/>
    <property type="match status" value="2"/>
</dbReference>
<name>A0A4R6XWL9_9GAMM</name>
<protein>
    <submittedName>
        <fullName evidence="12">CBS domain containing-hemolysin-like protein</fullName>
    </submittedName>
</protein>
<evidence type="ECO:0000256" key="8">
    <source>
        <dbReference type="PROSITE-ProRule" id="PRU01193"/>
    </source>
</evidence>
<accession>A0A4R6XWL9</accession>
<dbReference type="InterPro" id="IPR000644">
    <property type="entry name" value="CBS_dom"/>
</dbReference>
<evidence type="ECO:0000256" key="7">
    <source>
        <dbReference type="PROSITE-ProRule" id="PRU00703"/>
    </source>
</evidence>
<evidence type="ECO:0000256" key="9">
    <source>
        <dbReference type="SAM" id="Phobius"/>
    </source>
</evidence>
<keyword evidence="3" id="KW-0677">Repeat</keyword>
<sequence length="351" mass="39452">MILLLLYVFGALFFSFLCSIAEAVLLSITPSYIENLKSTEPEKAQRIKRLRFAEIDRSLAAILTLNTIAHTVGAIVAGAKATHVFGDAWIGLFSAVITVLILFFSEIIPKTIGAVYWKSLASPIAYLVQFLIKILYPIIWLSEQVTRLISNKKSHHDFSRDEFVAMAGLGLRTGHIEEHESRIIDNLFTFNVIYAKDIMTPRTVMVCFPGHIDVETAFETLIESTFSRIPIYSDDMDDISSFVLKSDILMAQAKGENAPLIELQRELLTVIESTSLPTLLEMLLNQRQHIALVVDEYGHTAGLVTLEDVVETLLGLEIMDEVDQVQDMQKHARKKWRQRAIAKGLVVDEDT</sequence>
<dbReference type="AlphaFoldDB" id="A0A4R6XWL9"/>
<feature type="domain" description="CNNM transmembrane" evidence="11">
    <location>
        <begin position="1"/>
        <end position="180"/>
    </location>
</feature>
<gene>
    <name evidence="12" type="ORF">C8D91_1038</name>
</gene>
<feature type="domain" description="CBS" evidence="10">
    <location>
        <begin position="199"/>
        <end position="260"/>
    </location>
</feature>
<dbReference type="InterPro" id="IPR044751">
    <property type="entry name" value="Ion_transp-like_CBS"/>
</dbReference>
<evidence type="ECO:0000256" key="5">
    <source>
        <dbReference type="ARBA" id="ARBA00023122"/>
    </source>
</evidence>
<evidence type="ECO:0000256" key="3">
    <source>
        <dbReference type="ARBA" id="ARBA00022737"/>
    </source>
</evidence>
<feature type="transmembrane region" description="Helical" evidence="9">
    <location>
        <begin position="124"/>
        <end position="142"/>
    </location>
</feature>
<keyword evidence="6 8" id="KW-0472">Membrane</keyword>
<dbReference type="GO" id="GO:0005886">
    <property type="term" value="C:plasma membrane"/>
    <property type="evidence" value="ECO:0007669"/>
    <property type="project" value="TreeGrafter"/>
</dbReference>
<evidence type="ECO:0000256" key="6">
    <source>
        <dbReference type="ARBA" id="ARBA00023136"/>
    </source>
</evidence>
<evidence type="ECO:0000256" key="2">
    <source>
        <dbReference type="ARBA" id="ARBA00022692"/>
    </source>
</evidence>
<dbReference type="EMBL" id="SNZB01000002">
    <property type="protein sequence ID" value="TDR22547.1"/>
    <property type="molecule type" value="Genomic_DNA"/>
</dbReference>
<comment type="caution">
    <text evidence="12">The sequence shown here is derived from an EMBL/GenBank/DDBJ whole genome shotgun (WGS) entry which is preliminary data.</text>
</comment>
<keyword evidence="4 8" id="KW-1133">Transmembrane helix</keyword>
<dbReference type="PANTHER" id="PTHR22777:SF4">
    <property type="entry name" value="UPF0053 PROTEIN SLL1254"/>
    <property type="match status" value="1"/>
</dbReference>
<dbReference type="OrthoDB" id="9798188at2"/>
<dbReference type="Pfam" id="PF00571">
    <property type="entry name" value="CBS"/>
    <property type="match status" value="2"/>
</dbReference>
<organism evidence="12 13">
    <name type="scientific">Marinicella litoralis</name>
    <dbReference type="NCBI Taxonomy" id="644220"/>
    <lineage>
        <taxon>Bacteria</taxon>
        <taxon>Pseudomonadati</taxon>
        <taxon>Pseudomonadota</taxon>
        <taxon>Gammaproteobacteria</taxon>
        <taxon>Lysobacterales</taxon>
        <taxon>Marinicellaceae</taxon>
        <taxon>Marinicella</taxon>
    </lineage>
</organism>
<dbReference type="Gene3D" id="3.10.580.10">
    <property type="entry name" value="CBS-domain"/>
    <property type="match status" value="1"/>
</dbReference>
<dbReference type="InterPro" id="IPR046342">
    <property type="entry name" value="CBS_dom_sf"/>
</dbReference>
<evidence type="ECO:0000259" key="11">
    <source>
        <dbReference type="PROSITE" id="PS51846"/>
    </source>
</evidence>
<comment type="subcellular location">
    <subcellularLocation>
        <location evidence="1">Membrane</location>
        <topology evidence="1">Multi-pass membrane protein</topology>
    </subcellularLocation>
</comment>
<evidence type="ECO:0000313" key="13">
    <source>
        <dbReference type="Proteomes" id="UP000295724"/>
    </source>
</evidence>
<feature type="domain" description="CBS" evidence="10">
    <location>
        <begin position="263"/>
        <end position="321"/>
    </location>
</feature>
<evidence type="ECO:0000256" key="4">
    <source>
        <dbReference type="ARBA" id="ARBA00022989"/>
    </source>
</evidence>
<proteinExistence type="predicted"/>
<feature type="transmembrane region" description="Helical" evidence="9">
    <location>
        <begin position="58"/>
        <end position="77"/>
    </location>
</feature>
<keyword evidence="2 8" id="KW-0812">Transmembrane</keyword>
<dbReference type="Pfam" id="PF01595">
    <property type="entry name" value="CNNM"/>
    <property type="match status" value="1"/>
</dbReference>
<dbReference type="RefSeq" id="WP_099019182.1">
    <property type="nucleotide sequence ID" value="NZ_NIHB01000002.1"/>
</dbReference>
<dbReference type="PANTHER" id="PTHR22777">
    <property type="entry name" value="HEMOLYSIN-RELATED"/>
    <property type="match status" value="1"/>
</dbReference>
<dbReference type="InterPro" id="IPR002550">
    <property type="entry name" value="CNNM"/>
</dbReference>
<dbReference type="PROSITE" id="PS51846">
    <property type="entry name" value="CNNM"/>
    <property type="match status" value="1"/>
</dbReference>
<keyword evidence="13" id="KW-1185">Reference proteome</keyword>
<keyword evidence="5 7" id="KW-0129">CBS domain</keyword>
<evidence type="ECO:0000256" key="1">
    <source>
        <dbReference type="ARBA" id="ARBA00004141"/>
    </source>
</evidence>
<evidence type="ECO:0000313" key="12">
    <source>
        <dbReference type="EMBL" id="TDR22547.1"/>
    </source>
</evidence>
<dbReference type="SMART" id="SM00116">
    <property type="entry name" value="CBS"/>
    <property type="match status" value="2"/>
</dbReference>
<feature type="transmembrane region" description="Helical" evidence="9">
    <location>
        <begin position="84"/>
        <end position="104"/>
    </location>
</feature>
<reference evidence="12 13" key="1">
    <citation type="submission" date="2019-03" db="EMBL/GenBank/DDBJ databases">
        <title>Genomic Encyclopedia of Type Strains, Phase IV (KMG-IV): sequencing the most valuable type-strain genomes for metagenomic binning, comparative biology and taxonomic classification.</title>
        <authorList>
            <person name="Goeker M."/>
        </authorList>
    </citation>
    <scope>NUCLEOTIDE SEQUENCE [LARGE SCALE GENOMIC DNA]</scope>
    <source>
        <strain evidence="12 13">DSM 25488</strain>
    </source>
</reference>
<dbReference type="Proteomes" id="UP000295724">
    <property type="component" value="Unassembled WGS sequence"/>
</dbReference>